<dbReference type="EMBL" id="JAKGTI010000001">
    <property type="protein sequence ID" value="MCF4098611.1"/>
    <property type="molecule type" value="Genomic_DNA"/>
</dbReference>
<dbReference type="Gene3D" id="1.10.530.10">
    <property type="match status" value="1"/>
</dbReference>
<keyword evidence="2" id="KW-1185">Reference proteome</keyword>
<evidence type="ECO:0000313" key="2">
    <source>
        <dbReference type="Proteomes" id="UP001201217"/>
    </source>
</evidence>
<dbReference type="InterPro" id="IPR023346">
    <property type="entry name" value="Lysozyme-like_dom_sf"/>
</dbReference>
<dbReference type="RefSeq" id="WP_236114125.1">
    <property type="nucleotide sequence ID" value="NZ_JAKGTI010000001.1"/>
</dbReference>
<comment type="caution">
    <text evidence="1">The sequence shown here is derived from an EMBL/GenBank/DDBJ whole genome shotgun (WGS) entry which is preliminary data.</text>
</comment>
<organism evidence="1 2">
    <name type="scientific">Maritalea mediterranea</name>
    <dbReference type="NCBI Taxonomy" id="2909667"/>
    <lineage>
        <taxon>Bacteria</taxon>
        <taxon>Pseudomonadati</taxon>
        <taxon>Pseudomonadota</taxon>
        <taxon>Alphaproteobacteria</taxon>
        <taxon>Hyphomicrobiales</taxon>
        <taxon>Devosiaceae</taxon>
        <taxon>Maritalea</taxon>
    </lineage>
</organism>
<dbReference type="SUPFAM" id="SSF53955">
    <property type="entry name" value="Lysozyme-like"/>
    <property type="match status" value="1"/>
</dbReference>
<evidence type="ECO:0000313" key="1">
    <source>
        <dbReference type="EMBL" id="MCF4098611.1"/>
    </source>
</evidence>
<dbReference type="Proteomes" id="UP001201217">
    <property type="component" value="Unassembled WGS sequence"/>
</dbReference>
<name>A0ABS9EAZ1_9HYPH</name>
<accession>A0ABS9EAZ1</accession>
<proteinExistence type="predicted"/>
<reference evidence="1 2" key="1">
    <citation type="submission" date="2022-01" db="EMBL/GenBank/DDBJ databases">
        <title>Maritalea mediterranea sp. nov., isolated from marine plastic residues from the Malva-rosa beach (Valencia, Spain).</title>
        <authorList>
            <person name="Vidal-Verdu A."/>
            <person name="Molina-Menor E."/>
            <person name="Pascual J."/>
            <person name="Pereto J."/>
            <person name="Porcar M."/>
        </authorList>
    </citation>
    <scope>NUCLEOTIDE SEQUENCE [LARGE SCALE GENOMIC DNA]</scope>
    <source>
        <strain evidence="1 2">P4.10X</strain>
    </source>
</reference>
<protein>
    <submittedName>
        <fullName evidence="1">Uncharacterized protein</fullName>
    </submittedName>
</protein>
<sequence>MPAPQQRNLPVYKETANIPKPSVAYYLHQQGSGAAAGLARVLGVASKRAKMDEQNDKPSKEENLQLAALAQMGAERDRLKLAKGKSLFGYGDASVQIDSYELERGRREAALYAGQLRDAYAEAGLHKNDNPAAYQAFVQSQRDHIFNELLKDVDPSYYHGFVTHVGPVFQKMGLTHAGNLDTFIQSQNKLAAENLIQQQVDLEMTMARQGNAFTVMMDTLMGPESNNNYNAFHSHADNTSIRFTDMTLNEVLEFQSSKKWKDYGSGSSAVGRYQFVEKTLRETIRASGLDPATVKFTPAIQDRLAFTRLVTERDFIGFLEGKYTAEEYLNEHLRKEWAGLKGTDGRGFYDGDGLNKASLPWQKSVAALIQFREAYVRDPSIVKKDKKGNVIGLAEDAPVPTQNDPTKVRVADAAPDSVNDAVPETAPTPPQRLNEVLATSPEQLGVDTPEARKIAAKALVNFIQANPAHAKRLDLDDVMASWGLPKADRQMIYDARDEILEEQEAQSALDIETKRREAISMFDKAVRAGDLSSIGEVPDEYRTVIPRLKGVLANPPEVDPEFQAEFLANIRDPEYGDERTQPTHKDYPQYVLGQFMRGVIDHDTYVKAMNLRDTALKAKTVRQRPGIEPYAETLLNSIPKGKFRSDFAEAVDAVLAEYAENAEGPVPILEVFDALNKLHDTAMTKLTEAQQRVLNDPTYQ</sequence>
<gene>
    <name evidence="1" type="ORF">L1I42_08935</name>
</gene>